<accession>A0A482W9X8</accession>
<protein>
    <submittedName>
        <fullName evidence="1">Uncharacterized protein</fullName>
    </submittedName>
</protein>
<comment type="caution">
    <text evidence="1">The sequence shown here is derived from an EMBL/GenBank/DDBJ whole genome shotgun (WGS) entry which is preliminary data.</text>
</comment>
<dbReference type="Proteomes" id="UP000292052">
    <property type="component" value="Unassembled WGS sequence"/>
</dbReference>
<proteinExistence type="predicted"/>
<sequence>LFYTVVDFTIPLLLTHDSIKRKDVVVVCSQKGSRRCCKNIEKPLKS</sequence>
<gene>
    <name evidence="1" type="ORF">BDFB_009644</name>
</gene>
<name>A0A482W9X8_ASBVE</name>
<dbReference type="OrthoDB" id="10282345at2759"/>
<dbReference type="AlphaFoldDB" id="A0A482W9X8"/>
<evidence type="ECO:0000313" key="1">
    <source>
        <dbReference type="EMBL" id="RZC41188.1"/>
    </source>
</evidence>
<organism evidence="1 2">
    <name type="scientific">Asbolus verrucosus</name>
    <name type="common">Desert ironclad beetle</name>
    <dbReference type="NCBI Taxonomy" id="1661398"/>
    <lineage>
        <taxon>Eukaryota</taxon>
        <taxon>Metazoa</taxon>
        <taxon>Ecdysozoa</taxon>
        <taxon>Arthropoda</taxon>
        <taxon>Hexapoda</taxon>
        <taxon>Insecta</taxon>
        <taxon>Pterygota</taxon>
        <taxon>Neoptera</taxon>
        <taxon>Endopterygota</taxon>
        <taxon>Coleoptera</taxon>
        <taxon>Polyphaga</taxon>
        <taxon>Cucujiformia</taxon>
        <taxon>Tenebrionidae</taxon>
        <taxon>Pimeliinae</taxon>
        <taxon>Asbolus</taxon>
    </lineage>
</organism>
<evidence type="ECO:0000313" key="2">
    <source>
        <dbReference type="Proteomes" id="UP000292052"/>
    </source>
</evidence>
<feature type="non-terminal residue" evidence="1">
    <location>
        <position position="1"/>
    </location>
</feature>
<keyword evidence="2" id="KW-1185">Reference proteome</keyword>
<dbReference type="EMBL" id="QDEB01019343">
    <property type="protein sequence ID" value="RZC41188.1"/>
    <property type="molecule type" value="Genomic_DNA"/>
</dbReference>
<reference evidence="1 2" key="1">
    <citation type="submission" date="2017-03" db="EMBL/GenBank/DDBJ databases">
        <title>Genome of the blue death feigning beetle - Asbolus verrucosus.</title>
        <authorList>
            <person name="Rider S.D."/>
        </authorList>
    </citation>
    <scope>NUCLEOTIDE SEQUENCE [LARGE SCALE GENOMIC DNA]</scope>
    <source>
        <strain evidence="1">Butters</strain>
        <tissue evidence="1">Head and leg muscle</tissue>
    </source>
</reference>